<dbReference type="InterPro" id="IPR003594">
    <property type="entry name" value="HATPase_dom"/>
</dbReference>
<dbReference type="KEGG" id="pkc:PKB_2095"/>
<dbReference type="PANTHER" id="PTHR43065">
    <property type="entry name" value="SENSOR HISTIDINE KINASE"/>
    <property type="match status" value="1"/>
</dbReference>
<evidence type="ECO:0000256" key="1">
    <source>
        <dbReference type="ARBA" id="ARBA00000085"/>
    </source>
</evidence>
<proteinExistence type="predicted"/>
<gene>
    <name evidence="11" type="ORF">PKB_2095</name>
</gene>
<dbReference type="EMBL" id="HG322950">
    <property type="protein sequence ID" value="CDF83442.1"/>
    <property type="molecule type" value="Genomic_DNA"/>
</dbReference>
<comment type="catalytic activity">
    <reaction evidence="1">
        <text>ATP + protein L-histidine = ADP + protein N-phospho-L-histidine.</text>
        <dbReference type="EC" id="2.7.13.3"/>
    </reaction>
</comment>
<evidence type="ECO:0000256" key="3">
    <source>
        <dbReference type="ARBA" id="ARBA00022553"/>
    </source>
</evidence>
<dbReference type="GO" id="GO:0000155">
    <property type="term" value="F:phosphorelay sensor kinase activity"/>
    <property type="evidence" value="ECO:0007669"/>
    <property type="project" value="InterPro"/>
</dbReference>
<dbReference type="STRING" id="1301098.PKB_2095"/>
<dbReference type="Gene3D" id="1.10.287.130">
    <property type="match status" value="1"/>
</dbReference>
<dbReference type="SMART" id="SM00387">
    <property type="entry name" value="HATPase_c"/>
    <property type="match status" value="1"/>
</dbReference>
<dbReference type="InterPro" id="IPR036890">
    <property type="entry name" value="HATPase_C_sf"/>
</dbReference>
<dbReference type="Pfam" id="PF02518">
    <property type="entry name" value="HATPase_c"/>
    <property type="match status" value="1"/>
</dbReference>
<dbReference type="OrthoDB" id="6993188at2"/>
<dbReference type="PANTHER" id="PTHR43065:SF10">
    <property type="entry name" value="PEROXIDE STRESS-ACTIVATED HISTIDINE KINASE MAK3"/>
    <property type="match status" value="1"/>
</dbReference>
<evidence type="ECO:0000256" key="4">
    <source>
        <dbReference type="ARBA" id="ARBA00022679"/>
    </source>
</evidence>
<keyword evidence="3" id="KW-0597">Phosphoprotein</keyword>
<dbReference type="InterPro" id="IPR004358">
    <property type="entry name" value="Sig_transdc_His_kin-like_C"/>
</dbReference>
<feature type="transmembrane region" description="Helical" evidence="9">
    <location>
        <begin position="31"/>
        <end position="56"/>
    </location>
</feature>
<dbReference type="Proteomes" id="UP000025241">
    <property type="component" value="Chromosome I"/>
</dbReference>
<sequence length="495" mass="54464">MFKGVPFKGLLLSGQENGGRKGRRRFNLQRWFSLVSLLVISLVALGLGTISTRYVVNESITRDALLTAQFVTAIGTAELRHVEIPAVHTMGDLLDIRKPLSGMPQVTEYQRERARGEFLDHIAHLPDALLINVYGEDRRVIWSTNADLIGKVMKNNDELEEAFSSRELVASSYHKVKPGKVEQRFNHPPEYLFIENYIPLFDADRDDVLAVVEVYKEPKDLIARIERGYQLIWLATALGGGLIYLGLYWIIRRASALLAEQQRQLVTNETFVLLGEMSSAIAHSLRNPLATIRSSAELAEEVAGEPARKNLRDIIGQVDRMSKWVRELLVSSRPLSGDAEAVDLLAALQEAVAGYEQQMRANNVSLEFDPVSAPNVVCQPVLLSQVLNSLLANAVEAMPGGGRLALAVQPDEKAARVRLTITDSGRGMSPQQEANAFKPFFTTKQGGLGVGLVMVKRIMERFGGEVGLSSREQEGTSVNLVFKVASVAEGGSYGA</sequence>
<keyword evidence="6 11" id="KW-0418">Kinase</keyword>
<evidence type="ECO:0000256" key="7">
    <source>
        <dbReference type="ARBA" id="ARBA00022840"/>
    </source>
</evidence>
<keyword evidence="8" id="KW-0902">Two-component regulatory system</keyword>
<dbReference type="Pfam" id="PF00512">
    <property type="entry name" value="HisKA"/>
    <property type="match status" value="1"/>
</dbReference>
<keyword evidence="5" id="KW-0547">Nucleotide-binding</keyword>
<reference evidence="11 12" key="1">
    <citation type="submission" date="2013-03" db="EMBL/GenBank/DDBJ databases">
        <authorList>
            <person name="Linke B."/>
        </authorList>
    </citation>
    <scope>NUCLEOTIDE SEQUENCE [LARGE SCALE GENOMIC DNA]</scope>
    <source>
        <strain evidence="11 12">B13</strain>
    </source>
</reference>
<dbReference type="InterPro" id="IPR005467">
    <property type="entry name" value="His_kinase_dom"/>
</dbReference>
<keyword evidence="9" id="KW-1133">Transmembrane helix</keyword>
<evidence type="ECO:0000259" key="10">
    <source>
        <dbReference type="PROSITE" id="PS50109"/>
    </source>
</evidence>
<dbReference type="CDD" id="cd00082">
    <property type="entry name" value="HisKA"/>
    <property type="match status" value="1"/>
</dbReference>
<keyword evidence="12" id="KW-1185">Reference proteome</keyword>
<dbReference type="SUPFAM" id="SSF47384">
    <property type="entry name" value="Homodimeric domain of signal transducing histidine kinase"/>
    <property type="match status" value="1"/>
</dbReference>
<dbReference type="PROSITE" id="PS50109">
    <property type="entry name" value="HIS_KIN"/>
    <property type="match status" value="1"/>
</dbReference>
<dbReference type="SUPFAM" id="SSF55874">
    <property type="entry name" value="ATPase domain of HSP90 chaperone/DNA topoisomerase II/histidine kinase"/>
    <property type="match status" value="1"/>
</dbReference>
<keyword evidence="7" id="KW-0067">ATP-binding</keyword>
<dbReference type="PRINTS" id="PR00344">
    <property type="entry name" value="BCTRLSENSOR"/>
</dbReference>
<dbReference type="EC" id="2.7.13.3" evidence="2"/>
<dbReference type="InterPro" id="IPR036097">
    <property type="entry name" value="HisK_dim/P_sf"/>
</dbReference>
<dbReference type="SMART" id="SM00388">
    <property type="entry name" value="HisKA"/>
    <property type="match status" value="1"/>
</dbReference>
<dbReference type="RefSeq" id="WP_084166605.1">
    <property type="nucleotide sequence ID" value="NZ_HG322950.1"/>
</dbReference>
<dbReference type="AlphaFoldDB" id="A0A024HG12"/>
<evidence type="ECO:0000256" key="8">
    <source>
        <dbReference type="ARBA" id="ARBA00023012"/>
    </source>
</evidence>
<keyword evidence="9" id="KW-0472">Membrane</keyword>
<dbReference type="PATRIC" id="fig|1301098.3.peg.2085"/>
<reference evidence="11 12" key="2">
    <citation type="submission" date="2014-05" db="EMBL/GenBank/DDBJ databases">
        <title>Genome sequence of the 3-chlorobenzoate degrading bacterium Pseudomonas knackmussii B13 shows multiple evidence for horizontal gene transfer.</title>
        <authorList>
            <person name="Miyazaki R."/>
            <person name="Bertelli C."/>
            <person name="Falquet L."/>
            <person name="Robinson-Rechavi M."/>
            <person name="Gharib W."/>
            <person name="Roy S."/>
            <person name="Van der Meer J.R."/>
        </authorList>
    </citation>
    <scope>NUCLEOTIDE SEQUENCE [LARGE SCALE GENOMIC DNA]</scope>
    <source>
        <strain evidence="11 12">B13</strain>
    </source>
</reference>
<feature type="domain" description="Histidine kinase" evidence="10">
    <location>
        <begin position="280"/>
        <end position="486"/>
    </location>
</feature>
<evidence type="ECO:0000256" key="9">
    <source>
        <dbReference type="SAM" id="Phobius"/>
    </source>
</evidence>
<dbReference type="HOGENOM" id="CLU_563671_0_0_6"/>
<dbReference type="Gene3D" id="3.30.565.10">
    <property type="entry name" value="Histidine kinase-like ATPase, C-terminal domain"/>
    <property type="match status" value="1"/>
</dbReference>
<evidence type="ECO:0000313" key="12">
    <source>
        <dbReference type="Proteomes" id="UP000025241"/>
    </source>
</evidence>
<evidence type="ECO:0000313" key="11">
    <source>
        <dbReference type="EMBL" id="CDF83442.1"/>
    </source>
</evidence>
<organism evidence="11 12">
    <name type="scientific">Pseudomonas knackmussii (strain DSM 6978 / CCUG 54928 / LMG 23759 / B13)</name>
    <dbReference type="NCBI Taxonomy" id="1301098"/>
    <lineage>
        <taxon>Bacteria</taxon>
        <taxon>Pseudomonadati</taxon>
        <taxon>Pseudomonadota</taxon>
        <taxon>Gammaproteobacteria</taxon>
        <taxon>Pseudomonadales</taxon>
        <taxon>Pseudomonadaceae</taxon>
        <taxon>Pseudomonas</taxon>
    </lineage>
</organism>
<dbReference type="GO" id="GO:0005524">
    <property type="term" value="F:ATP binding"/>
    <property type="evidence" value="ECO:0007669"/>
    <property type="project" value="UniProtKB-KW"/>
</dbReference>
<keyword evidence="4" id="KW-0808">Transferase</keyword>
<evidence type="ECO:0000256" key="2">
    <source>
        <dbReference type="ARBA" id="ARBA00012438"/>
    </source>
</evidence>
<evidence type="ECO:0000256" key="5">
    <source>
        <dbReference type="ARBA" id="ARBA00022741"/>
    </source>
</evidence>
<name>A0A024HG12_PSEKB</name>
<feature type="transmembrane region" description="Helical" evidence="9">
    <location>
        <begin position="231"/>
        <end position="251"/>
    </location>
</feature>
<evidence type="ECO:0000256" key="6">
    <source>
        <dbReference type="ARBA" id="ARBA00022777"/>
    </source>
</evidence>
<dbReference type="InterPro" id="IPR003661">
    <property type="entry name" value="HisK_dim/P_dom"/>
</dbReference>
<keyword evidence="9" id="KW-0812">Transmembrane</keyword>
<accession>A0A024HG12</accession>
<dbReference type="eggNOG" id="COG4191">
    <property type="taxonomic scope" value="Bacteria"/>
</dbReference>
<protein>
    <recommendedName>
        <fullName evidence="2">histidine kinase</fullName>
        <ecNumber evidence="2">2.7.13.3</ecNumber>
    </recommendedName>
</protein>